<proteinExistence type="predicted"/>
<protein>
    <recommendedName>
        <fullName evidence="4">DUF411 domain-containing protein</fullName>
    </recommendedName>
</protein>
<dbReference type="AlphaFoldDB" id="U7QS11"/>
<organism evidence="2 3">
    <name type="scientific">Lyngbya aestuarii BL J</name>
    <dbReference type="NCBI Taxonomy" id="1348334"/>
    <lineage>
        <taxon>Bacteria</taxon>
        <taxon>Bacillati</taxon>
        <taxon>Cyanobacteriota</taxon>
        <taxon>Cyanophyceae</taxon>
        <taxon>Oscillatoriophycideae</taxon>
        <taxon>Oscillatoriales</taxon>
        <taxon>Microcoleaceae</taxon>
        <taxon>Lyngbya</taxon>
    </lineage>
</organism>
<dbReference type="OrthoDB" id="14727at2"/>
<keyword evidence="1" id="KW-1133">Transmembrane helix</keyword>
<dbReference type="Proteomes" id="UP000017127">
    <property type="component" value="Unassembled WGS sequence"/>
</dbReference>
<comment type="caution">
    <text evidence="2">The sequence shown here is derived from an EMBL/GenBank/DDBJ whole genome shotgun (WGS) entry which is preliminary data.</text>
</comment>
<reference evidence="2 3" key="1">
    <citation type="journal article" date="2013" name="Front. Microbiol.">
        <title>Comparative genomic analyses of the cyanobacterium, Lyngbya aestuarii BL J, a powerful hydrogen producer.</title>
        <authorList>
            <person name="Kothari A."/>
            <person name="Vaughn M."/>
            <person name="Garcia-Pichel F."/>
        </authorList>
    </citation>
    <scope>NUCLEOTIDE SEQUENCE [LARGE SCALE GENOMIC DNA]</scope>
    <source>
        <strain evidence="2 3">BL J</strain>
    </source>
</reference>
<gene>
    <name evidence="2" type="ORF">M595_0873</name>
</gene>
<accession>U7QS11</accession>
<dbReference type="InterPro" id="IPR007332">
    <property type="entry name" value="DUF411"/>
</dbReference>
<dbReference type="SUPFAM" id="SSF52833">
    <property type="entry name" value="Thioredoxin-like"/>
    <property type="match status" value="1"/>
</dbReference>
<feature type="transmembrane region" description="Helical" evidence="1">
    <location>
        <begin position="17"/>
        <end position="36"/>
    </location>
</feature>
<evidence type="ECO:0000313" key="3">
    <source>
        <dbReference type="Proteomes" id="UP000017127"/>
    </source>
</evidence>
<evidence type="ECO:0000256" key="1">
    <source>
        <dbReference type="SAM" id="Phobius"/>
    </source>
</evidence>
<keyword evidence="1" id="KW-0472">Membrane</keyword>
<keyword evidence="3" id="KW-1185">Reference proteome</keyword>
<keyword evidence="1" id="KW-0812">Transmembrane</keyword>
<evidence type="ECO:0008006" key="4">
    <source>
        <dbReference type="Google" id="ProtNLM"/>
    </source>
</evidence>
<dbReference type="RefSeq" id="WP_023064745.1">
    <property type="nucleotide sequence ID" value="NZ_AUZM01000005.1"/>
</dbReference>
<dbReference type="EMBL" id="AUZM01000005">
    <property type="protein sequence ID" value="ERT09201.1"/>
    <property type="molecule type" value="Genomic_DNA"/>
</dbReference>
<dbReference type="Pfam" id="PF04214">
    <property type="entry name" value="DUF411"/>
    <property type="match status" value="1"/>
</dbReference>
<dbReference type="PATRIC" id="fig|1348334.3.peg.853"/>
<sequence length="186" mass="19739">MSTQPPTNWLQQHLRSLLAGVAGTAIIAGITVAVWSQSANQGVSPSQATNPGQNIASSALPLNITVHRSPTCGCCKAWVQHLEANGFQTTDIVTEDVTGVKQEYGVPSELTSCHTAVIDGYAIEGHVPAADIKRLLAEKPQISGLAVPQMPIGSPGMESGNIKEPFAVLSFRPDGRVKTFNEYQSY</sequence>
<evidence type="ECO:0000313" key="2">
    <source>
        <dbReference type="EMBL" id="ERT09201.1"/>
    </source>
</evidence>
<dbReference type="InterPro" id="IPR036249">
    <property type="entry name" value="Thioredoxin-like_sf"/>
</dbReference>
<name>U7QS11_9CYAN</name>